<evidence type="ECO:0000256" key="1">
    <source>
        <dbReference type="ARBA" id="ARBA00004496"/>
    </source>
</evidence>
<keyword evidence="4" id="KW-0597">Phosphoprotein</keyword>
<reference evidence="11" key="3">
    <citation type="submission" date="2025-09" db="UniProtKB">
        <authorList>
            <consortium name="Ensembl"/>
        </authorList>
    </citation>
    <scope>IDENTIFICATION</scope>
</reference>
<comment type="subcellular location">
    <subcellularLocation>
        <location evidence="1">Cytoplasm</location>
    </subcellularLocation>
</comment>
<dbReference type="GeneTree" id="ENSGT00950000182985"/>
<evidence type="ECO:0000256" key="5">
    <source>
        <dbReference type="ARBA" id="ARBA00023272"/>
    </source>
</evidence>
<dbReference type="SUPFAM" id="SSF81790">
    <property type="entry name" value="Myosin phosphatase inhibitor 17kDa protein, CPI-17"/>
    <property type="match status" value="1"/>
</dbReference>
<evidence type="ECO:0000313" key="11">
    <source>
        <dbReference type="Ensembl" id="ENSELUP00000086238.1"/>
    </source>
</evidence>
<comment type="similarity">
    <text evidence="2">Belongs to the PP1 inhibitor family.</text>
</comment>
<evidence type="ECO:0000256" key="9">
    <source>
        <dbReference type="ARBA" id="ARBA00082520"/>
    </source>
</evidence>
<dbReference type="InterPro" id="IPR036658">
    <property type="entry name" value="CPI-17_sf"/>
</dbReference>
<name>A0AAY5KB21_ESOLU</name>
<keyword evidence="12" id="KW-1185">Reference proteome</keyword>
<keyword evidence="5" id="KW-0650">Protein phosphatase inhibitor</keyword>
<dbReference type="InterPro" id="IPR008025">
    <property type="entry name" value="CPI-17"/>
</dbReference>
<reference evidence="11 12" key="1">
    <citation type="submission" date="2020-02" db="EMBL/GenBank/DDBJ databases">
        <title>Esox lucius (northern pike) genome, fEsoLuc1, primary haplotype.</title>
        <authorList>
            <person name="Myers G."/>
            <person name="Karagic N."/>
            <person name="Meyer A."/>
            <person name="Pippel M."/>
            <person name="Reichard M."/>
            <person name="Winkler S."/>
            <person name="Tracey A."/>
            <person name="Sims Y."/>
            <person name="Howe K."/>
            <person name="Rhie A."/>
            <person name="Formenti G."/>
            <person name="Durbin R."/>
            <person name="Fedrigo O."/>
            <person name="Jarvis E.D."/>
        </authorList>
    </citation>
    <scope>NUCLEOTIDE SEQUENCE [LARGE SCALE GENOMIC DNA]</scope>
</reference>
<evidence type="ECO:0000256" key="10">
    <source>
        <dbReference type="SAM" id="MobiDB-lite"/>
    </source>
</evidence>
<evidence type="ECO:0000256" key="4">
    <source>
        <dbReference type="ARBA" id="ARBA00022553"/>
    </source>
</evidence>
<dbReference type="AlphaFoldDB" id="A0AAY5KB21"/>
<dbReference type="Pfam" id="PF05361">
    <property type="entry name" value="PP1_inhibitor"/>
    <property type="match status" value="1"/>
</dbReference>
<evidence type="ECO:0000313" key="12">
    <source>
        <dbReference type="Proteomes" id="UP000265140"/>
    </source>
</evidence>
<evidence type="ECO:0000256" key="2">
    <source>
        <dbReference type="ARBA" id="ARBA00005483"/>
    </source>
</evidence>
<dbReference type="RefSeq" id="XP_010863938.1">
    <property type="nucleotide sequence ID" value="XM_010865636.3"/>
</dbReference>
<evidence type="ECO:0000256" key="6">
    <source>
        <dbReference type="ARBA" id="ARBA00056140"/>
    </source>
</evidence>
<feature type="region of interest" description="Disordered" evidence="10">
    <location>
        <begin position="135"/>
        <end position="163"/>
    </location>
</feature>
<feature type="compositionally biased region" description="Basic and acidic residues" evidence="10">
    <location>
        <begin position="139"/>
        <end position="150"/>
    </location>
</feature>
<protein>
    <recommendedName>
        <fullName evidence="7">Protein phosphatase 1 regulatory subunit 14A</fullName>
    </recommendedName>
    <alternativeName>
        <fullName evidence="9">17 kDa PKC-potentiated inhibitory protein of PP1</fullName>
    </alternativeName>
    <alternativeName>
        <fullName evidence="8">Protein kinase C-potentiated inhibitor protein of 17 kDa</fullName>
    </alternativeName>
</protein>
<dbReference type="Ensembl" id="ENSELUT00000095375.1">
    <property type="protein sequence ID" value="ENSELUP00000086238.1"/>
    <property type="gene ID" value="ENSELUG00000045456.1"/>
</dbReference>
<dbReference type="KEGG" id="els:105006903"/>
<sequence length="163" mass="18911">MAADRVGWTPADKVNLSNLETSREHGVNLKRQTRVTVKYNRKELQKRLDVEKWIDHCLDELYLGKEDDMPDEVNIDDLLDLPSNEERVKSLQVILQACNNSTEAFISELLVKLEGLHKQEDLASEGLEHPSLCNHPQHRHEPYHFNDPHCPRAPNRNHTHQTL</sequence>
<evidence type="ECO:0000256" key="7">
    <source>
        <dbReference type="ARBA" id="ARBA00072687"/>
    </source>
</evidence>
<dbReference type="FunFam" id="1.10.150.220:FF:000002">
    <property type="entry name" value="protein phosphatase 1 regulatory subunit 14A"/>
    <property type="match status" value="1"/>
</dbReference>
<evidence type="ECO:0000256" key="3">
    <source>
        <dbReference type="ARBA" id="ARBA00022490"/>
    </source>
</evidence>
<evidence type="ECO:0000256" key="8">
    <source>
        <dbReference type="ARBA" id="ARBA00077289"/>
    </source>
</evidence>
<dbReference type="GO" id="GO:0005737">
    <property type="term" value="C:cytoplasm"/>
    <property type="evidence" value="ECO:0007669"/>
    <property type="project" value="UniProtKB-SubCell"/>
</dbReference>
<dbReference type="Proteomes" id="UP000265140">
    <property type="component" value="Chromosome 7"/>
</dbReference>
<dbReference type="GeneID" id="105006903"/>
<comment type="function">
    <text evidence="6">Inhibitor of PPP1CA. Has over 1000-fold higher inhibitory activity when phosphorylated, creating a molecular switch for regulating the phosphorylation status of PPP1CA substrates and smooth muscle contraction.</text>
</comment>
<dbReference type="Gene3D" id="1.10.150.220">
    <property type="entry name" value="CPI-17"/>
    <property type="match status" value="1"/>
</dbReference>
<reference evidence="11" key="2">
    <citation type="submission" date="2025-08" db="UniProtKB">
        <authorList>
            <consortium name="Ensembl"/>
        </authorList>
    </citation>
    <scope>IDENTIFICATION</scope>
</reference>
<accession>A0AAY5KB21</accession>
<dbReference type="PANTHER" id="PTHR16188">
    <property type="entry name" value="PROTEIN PHOSPHATASE 1 INHIBITOR POTENTIATED BY PROTEIN KINASE C"/>
    <property type="match status" value="1"/>
</dbReference>
<dbReference type="PANTHER" id="PTHR16188:SF4">
    <property type="entry name" value="PROTEIN PHOSPHATASE 1 REGULATORY SUBUNIT 14A"/>
    <property type="match status" value="1"/>
</dbReference>
<proteinExistence type="inferred from homology"/>
<dbReference type="GO" id="GO:0004865">
    <property type="term" value="F:protein serine/threonine phosphatase inhibitor activity"/>
    <property type="evidence" value="ECO:0007669"/>
    <property type="project" value="TreeGrafter"/>
</dbReference>
<organism evidence="11 12">
    <name type="scientific">Esox lucius</name>
    <name type="common">Northern pike</name>
    <dbReference type="NCBI Taxonomy" id="8010"/>
    <lineage>
        <taxon>Eukaryota</taxon>
        <taxon>Metazoa</taxon>
        <taxon>Chordata</taxon>
        <taxon>Craniata</taxon>
        <taxon>Vertebrata</taxon>
        <taxon>Euteleostomi</taxon>
        <taxon>Actinopterygii</taxon>
        <taxon>Neopterygii</taxon>
        <taxon>Teleostei</taxon>
        <taxon>Protacanthopterygii</taxon>
        <taxon>Esociformes</taxon>
        <taxon>Esocidae</taxon>
        <taxon>Esox</taxon>
    </lineage>
</organism>
<keyword evidence="3" id="KW-0963">Cytoplasm</keyword>
<dbReference type="CTD" id="550561"/>